<evidence type="ECO:0000256" key="5">
    <source>
        <dbReference type="ARBA" id="ARBA00022989"/>
    </source>
</evidence>
<dbReference type="GO" id="GO:0005886">
    <property type="term" value="C:plasma membrane"/>
    <property type="evidence" value="ECO:0007669"/>
    <property type="project" value="UniProtKB-SubCell"/>
</dbReference>
<evidence type="ECO:0000256" key="4">
    <source>
        <dbReference type="ARBA" id="ARBA00022692"/>
    </source>
</evidence>
<name>A0A831X063_9BACT</name>
<feature type="transmembrane region" description="Helical" evidence="8">
    <location>
        <begin position="79"/>
        <end position="98"/>
    </location>
</feature>
<dbReference type="InterPro" id="IPR020846">
    <property type="entry name" value="MFS_dom"/>
</dbReference>
<dbReference type="Pfam" id="PF07690">
    <property type="entry name" value="MFS_1"/>
    <property type="match status" value="1"/>
</dbReference>
<feature type="region of interest" description="Disordered" evidence="7">
    <location>
        <begin position="523"/>
        <end position="560"/>
    </location>
</feature>
<comment type="caution">
    <text evidence="10">The sequence shown here is derived from an EMBL/GenBank/DDBJ whole genome shotgun (WGS) entry which is preliminary data.</text>
</comment>
<evidence type="ECO:0000313" key="10">
    <source>
        <dbReference type="EMBL" id="HEG92363.1"/>
    </source>
</evidence>
<keyword evidence="6 8" id="KW-0472">Membrane</keyword>
<proteinExistence type="predicted"/>
<feature type="transmembrane region" description="Helical" evidence="8">
    <location>
        <begin position="104"/>
        <end position="125"/>
    </location>
</feature>
<feature type="transmembrane region" description="Helical" evidence="8">
    <location>
        <begin position="165"/>
        <end position="186"/>
    </location>
</feature>
<dbReference type="PRINTS" id="PR01036">
    <property type="entry name" value="TCRTETB"/>
</dbReference>
<evidence type="ECO:0000256" key="3">
    <source>
        <dbReference type="ARBA" id="ARBA00022475"/>
    </source>
</evidence>
<dbReference type="PANTHER" id="PTHR42718:SF46">
    <property type="entry name" value="BLR6921 PROTEIN"/>
    <property type="match status" value="1"/>
</dbReference>
<feature type="domain" description="Major facilitator superfamily (MFS) profile" evidence="9">
    <location>
        <begin position="13"/>
        <end position="521"/>
    </location>
</feature>
<feature type="transmembrane region" description="Helical" evidence="8">
    <location>
        <begin position="12"/>
        <end position="37"/>
    </location>
</feature>
<reference evidence="10" key="1">
    <citation type="journal article" date="2020" name="mSystems">
        <title>Genome- and Community-Level Interaction Insights into Carbon Utilization and Element Cycling Functions of Hydrothermarchaeota in Hydrothermal Sediment.</title>
        <authorList>
            <person name="Zhou Z."/>
            <person name="Liu Y."/>
            <person name="Xu W."/>
            <person name="Pan J."/>
            <person name="Luo Z.H."/>
            <person name="Li M."/>
        </authorList>
    </citation>
    <scope>NUCLEOTIDE SEQUENCE [LARGE SCALE GENOMIC DNA]</scope>
    <source>
        <strain evidence="10">SpSt-210</strain>
    </source>
</reference>
<dbReference type="SUPFAM" id="SSF103473">
    <property type="entry name" value="MFS general substrate transporter"/>
    <property type="match status" value="1"/>
</dbReference>
<dbReference type="EMBL" id="DSIY01000305">
    <property type="protein sequence ID" value="HEG92363.1"/>
    <property type="molecule type" value="Genomic_DNA"/>
</dbReference>
<keyword evidence="4 8" id="KW-0812">Transmembrane</keyword>
<evidence type="ECO:0000256" key="7">
    <source>
        <dbReference type="SAM" id="MobiDB-lite"/>
    </source>
</evidence>
<keyword evidence="5 8" id="KW-1133">Transmembrane helix</keyword>
<evidence type="ECO:0000259" key="9">
    <source>
        <dbReference type="PROSITE" id="PS50850"/>
    </source>
</evidence>
<feature type="transmembrane region" description="Helical" evidence="8">
    <location>
        <begin position="198"/>
        <end position="218"/>
    </location>
</feature>
<evidence type="ECO:0000256" key="6">
    <source>
        <dbReference type="ARBA" id="ARBA00023136"/>
    </source>
</evidence>
<evidence type="ECO:0000256" key="8">
    <source>
        <dbReference type="SAM" id="Phobius"/>
    </source>
</evidence>
<dbReference type="GO" id="GO:0022857">
    <property type="term" value="F:transmembrane transporter activity"/>
    <property type="evidence" value="ECO:0007669"/>
    <property type="project" value="InterPro"/>
</dbReference>
<organism evidence="10">
    <name type="scientific">Thermorudis peleae</name>
    <dbReference type="NCBI Taxonomy" id="1382356"/>
    <lineage>
        <taxon>Bacteria</taxon>
        <taxon>Pseudomonadati</taxon>
        <taxon>Thermomicrobiota</taxon>
        <taxon>Thermomicrobia</taxon>
        <taxon>Thermomicrobia incertae sedis</taxon>
        <taxon>Thermorudis</taxon>
    </lineage>
</organism>
<feature type="transmembrane region" description="Helical" evidence="8">
    <location>
        <begin position="272"/>
        <end position="296"/>
    </location>
</feature>
<sequence length="560" mass="58311">MSPHSLRTNPWAVLAVLCLGLFMALLDTTIVNIAIPAIGAGLDASLDEIVWIVNAYVLVYAALLITAGRLGDIAGSKRLFLAGMVLFTLASALCGLARDPVQLIAARSLQGVGGALMSPQPMAIITRLFPPERRGAAFAIPGILGGLAVATGPILGGALVDTFGWPAIFLVNVPVGAISLALVTLVVPDLRPGQRHRLDLFGVLLATAGLLALTFGLIEGERYRWGTIVSVIAIPHVIELGVLLLALFLLVQYRRQDGEPLLPFELFRHRNYALTTGIAAAMGFAMLGLFLPFTIYLQSVLGLDAFDAGLTVLPQAVVMTAVAGPAGSLADRLGGKHILLAGLTLFASGMAYLDMMARASTARWDLLPALLLMGAGLGCVWAPLFSIAMRQIEPRVAGTAAGVIETIQEIGGVIAGAVVGALLQHRLATALREQALRRSGELPGELREQFLDAVAGAASGGLHVEAGLSAPGVPFPAEIQQLAVEVFRHSFVDAMHLALLLPIVVVLLAAGSCLAIRQEKPLVEPEPVTAAPSTGSGQDARAGVPSSGGPARPERTGGER</sequence>
<feature type="transmembrane region" description="Helical" evidence="8">
    <location>
        <begin position="497"/>
        <end position="517"/>
    </location>
</feature>
<dbReference type="AlphaFoldDB" id="A0A831X063"/>
<gene>
    <name evidence="10" type="ORF">ENP34_13160</name>
</gene>
<feature type="transmembrane region" description="Helical" evidence="8">
    <location>
        <begin position="338"/>
        <end position="357"/>
    </location>
</feature>
<dbReference type="InterPro" id="IPR011701">
    <property type="entry name" value="MFS"/>
</dbReference>
<keyword evidence="2" id="KW-0813">Transport</keyword>
<feature type="transmembrane region" description="Helical" evidence="8">
    <location>
        <begin position="49"/>
        <end position="67"/>
    </location>
</feature>
<dbReference type="InterPro" id="IPR036259">
    <property type="entry name" value="MFS_trans_sf"/>
</dbReference>
<dbReference type="NCBIfam" id="TIGR00711">
    <property type="entry name" value="efflux_EmrB"/>
    <property type="match status" value="1"/>
</dbReference>
<feature type="transmembrane region" description="Helical" evidence="8">
    <location>
        <begin position="137"/>
        <end position="159"/>
    </location>
</feature>
<protein>
    <submittedName>
        <fullName evidence="10">DHA2 family efflux MFS transporter permease subunit</fullName>
    </submittedName>
</protein>
<comment type="subcellular location">
    <subcellularLocation>
        <location evidence="1">Cell membrane</location>
        <topology evidence="1">Multi-pass membrane protein</topology>
    </subcellularLocation>
</comment>
<dbReference type="PROSITE" id="PS50850">
    <property type="entry name" value="MFS"/>
    <property type="match status" value="1"/>
</dbReference>
<dbReference type="CDD" id="cd17321">
    <property type="entry name" value="MFS_MMR_MDR_like"/>
    <property type="match status" value="1"/>
</dbReference>
<dbReference type="InterPro" id="IPR004638">
    <property type="entry name" value="EmrB-like"/>
</dbReference>
<keyword evidence="3" id="KW-1003">Cell membrane</keyword>
<feature type="transmembrane region" description="Helical" evidence="8">
    <location>
        <begin position="369"/>
        <end position="388"/>
    </location>
</feature>
<dbReference type="Gene3D" id="1.20.1720.10">
    <property type="entry name" value="Multidrug resistance protein D"/>
    <property type="match status" value="1"/>
</dbReference>
<dbReference type="Gene3D" id="1.20.1250.20">
    <property type="entry name" value="MFS general substrate transporter like domains"/>
    <property type="match status" value="1"/>
</dbReference>
<accession>A0A831X063</accession>
<evidence type="ECO:0000256" key="2">
    <source>
        <dbReference type="ARBA" id="ARBA00022448"/>
    </source>
</evidence>
<evidence type="ECO:0000256" key="1">
    <source>
        <dbReference type="ARBA" id="ARBA00004651"/>
    </source>
</evidence>
<dbReference type="PANTHER" id="PTHR42718">
    <property type="entry name" value="MAJOR FACILITATOR SUPERFAMILY MULTIDRUG TRANSPORTER MFSC"/>
    <property type="match status" value="1"/>
</dbReference>
<feature type="transmembrane region" description="Helical" evidence="8">
    <location>
        <begin position="224"/>
        <end position="251"/>
    </location>
</feature>
<feature type="transmembrane region" description="Helical" evidence="8">
    <location>
        <begin position="308"/>
        <end position="326"/>
    </location>
</feature>